<comment type="caution">
    <text evidence="1">The sequence shown here is derived from an EMBL/GenBank/DDBJ whole genome shotgun (WGS) entry which is preliminary data.</text>
</comment>
<accession>A0A2T4ISF5</accession>
<name>A0A2T4ISF5_9HYPH</name>
<dbReference type="Gene3D" id="1.10.530.10">
    <property type="match status" value="1"/>
</dbReference>
<gene>
    <name evidence="1" type="ORF">C9427_21315</name>
</gene>
<dbReference type="RefSeq" id="WP_107651088.1">
    <property type="nucleotide sequence ID" value="NZ_PZJX01000039.1"/>
</dbReference>
<dbReference type="SUPFAM" id="SSF53955">
    <property type="entry name" value="Lysozyme-like"/>
    <property type="match status" value="1"/>
</dbReference>
<evidence type="ECO:0000313" key="1">
    <source>
        <dbReference type="EMBL" id="PTE08508.1"/>
    </source>
</evidence>
<evidence type="ECO:0008006" key="3">
    <source>
        <dbReference type="Google" id="ProtNLM"/>
    </source>
</evidence>
<reference evidence="1 2" key="1">
    <citation type="submission" date="2018-03" db="EMBL/GenBank/DDBJ databases">
        <title>Genome sequence of the symbiotic type strain Mesorhizobium helmanticense CSLC115NT isolated from Lotus corniculatus nodules.</title>
        <authorList>
            <person name="Sannazzaro A.I."/>
            <person name="Torres Tejerizo G.A."/>
            <person name="Dip D."/>
            <person name="Caballero M."/>
            <person name="Pistorio M."/>
            <person name="Estrella M.J."/>
        </authorList>
    </citation>
    <scope>NUCLEOTIDE SEQUENCE [LARGE SCALE GENOMIC DNA]</scope>
    <source>
        <strain evidence="1 2">CSLC115N</strain>
    </source>
</reference>
<dbReference type="OrthoDB" id="3078754at2"/>
<dbReference type="AlphaFoldDB" id="A0A2T4ISF5"/>
<proteinExistence type="predicted"/>
<keyword evidence="2" id="KW-1185">Reference proteome</keyword>
<protein>
    <recommendedName>
        <fullName evidence="3">Glycoside hydrolase family 19 catalytic domain-containing protein</fullName>
    </recommendedName>
</protein>
<sequence length="198" mass="22646">MAGLLNEKFFFDFSRLHLFDGKISSKQIEGLRSLLAEWNAKYHDLDDRWLAYVLGTVHHETGRAMRPVREVGRNGYFFRMYDRKGDRPQVAARLGNVFDGDGVKFCGRGFAQITGRANYEKFGLVDKPDDALKPVVASSILFKGMIEGIFTGRKLEQYFYDKVTRWENARQIINGNDKAALVASYSMKYYAAISYTVP</sequence>
<organism evidence="1 2">
    <name type="scientific">Mesorhizobium helmanticense</name>
    <dbReference type="NCBI Taxonomy" id="1776423"/>
    <lineage>
        <taxon>Bacteria</taxon>
        <taxon>Pseudomonadati</taxon>
        <taxon>Pseudomonadota</taxon>
        <taxon>Alphaproteobacteria</taxon>
        <taxon>Hyphomicrobiales</taxon>
        <taxon>Phyllobacteriaceae</taxon>
        <taxon>Mesorhizobium</taxon>
    </lineage>
</organism>
<dbReference type="Proteomes" id="UP000240259">
    <property type="component" value="Unassembled WGS sequence"/>
</dbReference>
<evidence type="ECO:0000313" key="2">
    <source>
        <dbReference type="Proteomes" id="UP000240259"/>
    </source>
</evidence>
<dbReference type="EMBL" id="PZJX01000039">
    <property type="protein sequence ID" value="PTE08508.1"/>
    <property type="molecule type" value="Genomic_DNA"/>
</dbReference>
<dbReference type="InterPro" id="IPR023346">
    <property type="entry name" value="Lysozyme-like_dom_sf"/>
</dbReference>